<proteinExistence type="predicted"/>
<dbReference type="AlphaFoldDB" id="A0A4Q0VLJ9"/>
<feature type="transmembrane region" description="Helical" evidence="1">
    <location>
        <begin position="37"/>
        <end position="54"/>
    </location>
</feature>
<organism evidence="2 3">
    <name type="scientific">Levilactobacillus suantsaii</name>
    <dbReference type="NCBI Taxonomy" id="2292255"/>
    <lineage>
        <taxon>Bacteria</taxon>
        <taxon>Bacillati</taxon>
        <taxon>Bacillota</taxon>
        <taxon>Bacilli</taxon>
        <taxon>Lactobacillales</taxon>
        <taxon>Lactobacillaceae</taxon>
        <taxon>Levilactobacillus</taxon>
    </lineage>
</organism>
<keyword evidence="1" id="KW-0812">Transmembrane</keyword>
<keyword evidence="3" id="KW-1185">Reference proteome</keyword>
<keyword evidence="1" id="KW-1133">Transmembrane helix</keyword>
<reference evidence="2 3" key="1">
    <citation type="submission" date="2018-08" db="EMBL/GenBank/DDBJ databases">
        <title>Lactobacillus suantsai sp. nov., isolated from traditional fermented suan-tsai in Taiwan.</title>
        <authorList>
            <person name="Huang C.-H."/>
        </authorList>
    </citation>
    <scope>NUCLEOTIDE SEQUENCE [LARGE SCALE GENOMIC DNA]</scope>
    <source>
        <strain evidence="2 3">BCRC 12945</strain>
    </source>
</reference>
<comment type="caution">
    <text evidence="2">The sequence shown here is derived from an EMBL/GenBank/DDBJ whole genome shotgun (WGS) entry which is preliminary data.</text>
</comment>
<evidence type="ECO:0000313" key="3">
    <source>
        <dbReference type="Proteomes" id="UP000290602"/>
    </source>
</evidence>
<feature type="transmembrane region" description="Helical" evidence="1">
    <location>
        <begin position="12"/>
        <end position="31"/>
    </location>
</feature>
<name>A0A4Q0VLJ9_9LACO</name>
<evidence type="ECO:0000256" key="1">
    <source>
        <dbReference type="SAM" id="Phobius"/>
    </source>
</evidence>
<keyword evidence="1" id="KW-0472">Membrane</keyword>
<protein>
    <submittedName>
        <fullName evidence="2">Uncharacterized protein</fullName>
    </submittedName>
</protein>
<dbReference type="Proteomes" id="UP000290602">
    <property type="component" value="Unassembled WGS sequence"/>
</dbReference>
<dbReference type="EMBL" id="QXIL01000004">
    <property type="protein sequence ID" value="RXI79365.1"/>
    <property type="molecule type" value="Genomic_DNA"/>
</dbReference>
<sequence>MIKQSANSMIAPVLLIVMSIVTAFNLPLFSLKQGVDVAGIVVLGGLLVKQGVVARKAGRKLPLI</sequence>
<accession>A0A4Q0VLJ9</accession>
<dbReference type="RefSeq" id="WP_129031605.1">
    <property type="nucleotide sequence ID" value="NZ_QXIL01000004.1"/>
</dbReference>
<gene>
    <name evidence="2" type="ORF">DXH47_03020</name>
</gene>
<evidence type="ECO:0000313" key="2">
    <source>
        <dbReference type="EMBL" id="RXI79365.1"/>
    </source>
</evidence>